<evidence type="ECO:0008006" key="3">
    <source>
        <dbReference type="Google" id="ProtNLM"/>
    </source>
</evidence>
<evidence type="ECO:0000256" key="1">
    <source>
        <dbReference type="ARBA" id="ARBA00009673"/>
    </source>
</evidence>
<proteinExistence type="inferred from homology"/>
<organism evidence="2">
    <name type="scientific">marine sediment metagenome</name>
    <dbReference type="NCBI Taxonomy" id="412755"/>
    <lineage>
        <taxon>unclassified sequences</taxon>
        <taxon>metagenomes</taxon>
        <taxon>ecological metagenomes</taxon>
    </lineage>
</organism>
<dbReference type="AlphaFoldDB" id="X1LMH8"/>
<dbReference type="Gene3D" id="3.50.80.10">
    <property type="entry name" value="D-tyrosyl-tRNA(Tyr) deacylase"/>
    <property type="match status" value="1"/>
</dbReference>
<dbReference type="Pfam" id="PF02580">
    <property type="entry name" value="Tyr_Deacylase"/>
    <property type="match status" value="1"/>
</dbReference>
<reference evidence="2" key="1">
    <citation type="journal article" date="2014" name="Front. Microbiol.">
        <title>High frequency of phylogenetically diverse reductive dehalogenase-homologous genes in deep subseafloor sedimentary metagenomes.</title>
        <authorList>
            <person name="Kawai M."/>
            <person name="Futagami T."/>
            <person name="Toyoda A."/>
            <person name="Takaki Y."/>
            <person name="Nishi S."/>
            <person name="Hori S."/>
            <person name="Arai W."/>
            <person name="Tsubouchi T."/>
            <person name="Morono Y."/>
            <person name="Uchiyama I."/>
            <person name="Ito T."/>
            <person name="Fujiyama A."/>
            <person name="Inagaki F."/>
            <person name="Takami H."/>
        </authorList>
    </citation>
    <scope>NUCLEOTIDE SEQUENCE</scope>
    <source>
        <strain evidence="2">Expedition CK06-06</strain>
    </source>
</reference>
<dbReference type="GO" id="GO:0005737">
    <property type="term" value="C:cytoplasm"/>
    <property type="evidence" value="ECO:0007669"/>
    <property type="project" value="InterPro"/>
</dbReference>
<dbReference type="FunFam" id="3.50.80.10:FF:000001">
    <property type="entry name" value="D-aminoacyl-tRNA deacylase"/>
    <property type="match status" value="1"/>
</dbReference>
<dbReference type="InterPro" id="IPR023509">
    <property type="entry name" value="DTD-like_sf"/>
</dbReference>
<dbReference type="PANTHER" id="PTHR10472:SF5">
    <property type="entry name" value="D-AMINOACYL-TRNA DEACYLASE 1"/>
    <property type="match status" value="1"/>
</dbReference>
<dbReference type="InterPro" id="IPR003732">
    <property type="entry name" value="Daa-tRNA_deacyls_DTD"/>
</dbReference>
<dbReference type="GO" id="GO:0051500">
    <property type="term" value="F:D-tyrosyl-tRNA(Tyr) deacylase activity"/>
    <property type="evidence" value="ECO:0007669"/>
    <property type="project" value="TreeGrafter"/>
</dbReference>
<dbReference type="SUPFAM" id="SSF69500">
    <property type="entry name" value="DTD-like"/>
    <property type="match status" value="1"/>
</dbReference>
<gene>
    <name evidence="2" type="ORF">S06H3_00995</name>
</gene>
<comment type="caution">
    <text evidence="2">The sequence shown here is derived from an EMBL/GenBank/DDBJ whole genome shotgun (WGS) entry which is preliminary data.</text>
</comment>
<evidence type="ECO:0000313" key="2">
    <source>
        <dbReference type="EMBL" id="GAH95348.1"/>
    </source>
</evidence>
<protein>
    <recommendedName>
        <fullName evidence="3">D-aminoacyl-tRNA deacylase</fullName>
    </recommendedName>
</protein>
<sequence length="183" mass="20543">MDSKLDILLMAGKKNNSEPVRILSRAIELSTKDTIEKFLKIKEKEKTIDKIVGEIGKGLVILLGVGEKDTEKDIKYLVNKIANLRIFEDEKGKFNLSLLDIEGEALVVSQFTLYADVRKGRRPSFTKAASPQEADALIEMFINELKSHGIKTSKGKFRAKMLVKIFNDGPVTIFLDSSEKINK</sequence>
<name>X1LMH8_9ZZZZ</name>
<dbReference type="EMBL" id="BARV01000226">
    <property type="protein sequence ID" value="GAH95348.1"/>
    <property type="molecule type" value="Genomic_DNA"/>
</dbReference>
<dbReference type="NCBIfam" id="TIGR00256">
    <property type="entry name" value="D-aminoacyl-tRNA deacylase"/>
    <property type="match status" value="1"/>
</dbReference>
<accession>X1LMH8</accession>
<dbReference type="PANTHER" id="PTHR10472">
    <property type="entry name" value="D-TYROSYL-TRNA TYR DEACYLASE"/>
    <property type="match status" value="1"/>
</dbReference>
<comment type="similarity">
    <text evidence="1">Belongs to the DTD family.</text>
</comment>
<dbReference type="HAMAP" id="MF_00518">
    <property type="entry name" value="Deacylase_Dtd"/>
    <property type="match status" value="1"/>
</dbReference>